<evidence type="ECO:0000256" key="2">
    <source>
        <dbReference type="ARBA" id="ARBA00022603"/>
    </source>
</evidence>
<dbReference type="InterPro" id="IPR002052">
    <property type="entry name" value="DNA_methylase_N6_adenine_CS"/>
</dbReference>
<dbReference type="Proteomes" id="UP000043763">
    <property type="component" value="Unassembled WGS sequence"/>
</dbReference>
<dbReference type="Gene3D" id="3.40.50.150">
    <property type="entry name" value="Vaccinia Virus protein VP39"/>
    <property type="match status" value="2"/>
</dbReference>
<dbReference type="CDD" id="cd02440">
    <property type="entry name" value="AdoMet_MTases"/>
    <property type="match status" value="1"/>
</dbReference>
<dbReference type="GO" id="GO:0032259">
    <property type="term" value="P:methylation"/>
    <property type="evidence" value="ECO:0007669"/>
    <property type="project" value="UniProtKB-KW"/>
</dbReference>
<feature type="domain" description="DNA methylase N-4/N-6" evidence="4">
    <location>
        <begin position="7"/>
        <end position="85"/>
    </location>
</feature>
<evidence type="ECO:0000256" key="3">
    <source>
        <dbReference type="ARBA" id="ARBA00022679"/>
    </source>
</evidence>
<dbReference type="PROSITE" id="PS00092">
    <property type="entry name" value="N6_MTASE"/>
    <property type="match status" value="1"/>
</dbReference>
<evidence type="ECO:0000313" key="6">
    <source>
        <dbReference type="Proteomes" id="UP000043763"/>
    </source>
</evidence>
<evidence type="ECO:0000313" key="5">
    <source>
        <dbReference type="EMBL" id="CRF34223.1"/>
    </source>
</evidence>
<dbReference type="SUPFAM" id="SSF53335">
    <property type="entry name" value="S-adenosyl-L-methionine-dependent methyltransferases"/>
    <property type="match status" value="1"/>
</dbReference>
<evidence type="ECO:0000256" key="1">
    <source>
        <dbReference type="ARBA" id="ARBA00006594"/>
    </source>
</evidence>
<evidence type="ECO:0000259" key="4">
    <source>
        <dbReference type="Pfam" id="PF01555"/>
    </source>
</evidence>
<name>A0A0G4K8J3_9SPIR</name>
<dbReference type="OrthoDB" id="9800801at2"/>
<dbReference type="GO" id="GO:0008170">
    <property type="term" value="F:N-methyltransferase activity"/>
    <property type="evidence" value="ECO:0007669"/>
    <property type="project" value="InterPro"/>
</dbReference>
<protein>
    <submittedName>
        <fullName evidence="5">DNA methylase</fullName>
    </submittedName>
</protein>
<dbReference type="GO" id="GO:0003677">
    <property type="term" value="F:DNA binding"/>
    <property type="evidence" value="ECO:0007669"/>
    <property type="project" value="InterPro"/>
</dbReference>
<comment type="similarity">
    <text evidence="1">Belongs to the N(4)/N(6)-methyltransferase family.</text>
</comment>
<keyword evidence="2 5" id="KW-0489">Methyltransferase</keyword>
<keyword evidence="6" id="KW-1185">Reference proteome</keyword>
<organism evidence="5 6">
    <name type="scientific">Brachyspira suanatina</name>
    <dbReference type="NCBI Taxonomy" id="381802"/>
    <lineage>
        <taxon>Bacteria</taxon>
        <taxon>Pseudomonadati</taxon>
        <taxon>Spirochaetota</taxon>
        <taxon>Spirochaetia</taxon>
        <taxon>Brachyspirales</taxon>
        <taxon>Brachyspiraceae</taxon>
        <taxon>Brachyspira</taxon>
    </lineage>
</organism>
<keyword evidence="3" id="KW-0808">Transferase</keyword>
<gene>
    <name evidence="5" type="ORF">BRSU_1956</name>
</gene>
<accession>A0A0G4K8J3</accession>
<dbReference type="RefSeq" id="WP_048595104.1">
    <property type="nucleotide sequence ID" value="NZ_CVLB01000001.1"/>
</dbReference>
<feature type="domain" description="DNA methylase N-4/N-6" evidence="4">
    <location>
        <begin position="105"/>
        <end position="233"/>
    </location>
</feature>
<dbReference type="InterPro" id="IPR002941">
    <property type="entry name" value="DNA_methylase_N4/N6"/>
</dbReference>
<dbReference type="Pfam" id="PF01555">
    <property type="entry name" value="N6_N4_Mtase"/>
    <property type="match status" value="2"/>
</dbReference>
<reference evidence="6" key="1">
    <citation type="submission" date="2015-04" db="EMBL/GenBank/DDBJ databases">
        <authorList>
            <person name="Mushtaq Mamoona"/>
        </authorList>
    </citation>
    <scope>NUCLEOTIDE SEQUENCE [LARGE SCALE GENOMIC DNA]</scope>
    <source>
        <strain evidence="6">AN4859/03</strain>
    </source>
</reference>
<dbReference type="AlphaFoldDB" id="A0A0G4K8J3"/>
<proteinExistence type="inferred from homology"/>
<dbReference type="EMBL" id="CVLB01000001">
    <property type="protein sequence ID" value="CRF34223.1"/>
    <property type="molecule type" value="Genomic_DNA"/>
</dbReference>
<sequence>MKKKLELQTTTLWDYPSQQYLKSEEEKHKHYIGATPSYIIWNLLNRYTKEKDLVVDPMAGSGTTIDVARELGRRALGYDINPKALQRKDIFKADARKIPIEDEKVDFVFIDPPYSTHINYSDEKNCIGKLTARENEYYEAMEKVINEIFRIMKKDRYMALYVSDSYEKGFPFMPIGFKLFEIMSKYFMPIDIVSVVRHNKTLNKGNYHIAAAENNFYLRGFNYLFIMYKKGNKTIDINGKVHLRNLQ</sequence>
<dbReference type="InterPro" id="IPR029063">
    <property type="entry name" value="SAM-dependent_MTases_sf"/>
</dbReference>